<sequence>MTINEITSIPELSNDHTPVLFELVMAFVYDKALRTKITDDFRGRHVDRESTDDCLQFLVFWKHVGKSFQIVLIDVLPDLMVGVWG</sequence>
<organism evidence="1 2">
    <name type="scientific">Trichonephila clavipes</name>
    <name type="common">Golden silk orbweaver</name>
    <name type="synonym">Nephila clavipes</name>
    <dbReference type="NCBI Taxonomy" id="2585209"/>
    <lineage>
        <taxon>Eukaryota</taxon>
        <taxon>Metazoa</taxon>
        <taxon>Ecdysozoa</taxon>
        <taxon>Arthropoda</taxon>
        <taxon>Chelicerata</taxon>
        <taxon>Arachnida</taxon>
        <taxon>Araneae</taxon>
        <taxon>Araneomorphae</taxon>
        <taxon>Entelegynae</taxon>
        <taxon>Araneoidea</taxon>
        <taxon>Nephilidae</taxon>
        <taxon>Trichonephila</taxon>
    </lineage>
</organism>
<proteinExistence type="predicted"/>
<dbReference type="EMBL" id="BMAU01021323">
    <property type="protein sequence ID" value="GFY13779.1"/>
    <property type="molecule type" value="Genomic_DNA"/>
</dbReference>
<evidence type="ECO:0000313" key="2">
    <source>
        <dbReference type="Proteomes" id="UP000887159"/>
    </source>
</evidence>
<protein>
    <submittedName>
        <fullName evidence="1">Uncharacterized protein</fullName>
    </submittedName>
</protein>
<dbReference type="AlphaFoldDB" id="A0A8X6VN07"/>
<name>A0A8X6VN07_TRICX</name>
<accession>A0A8X6VN07</accession>
<comment type="caution">
    <text evidence="1">The sequence shown here is derived from an EMBL/GenBank/DDBJ whole genome shotgun (WGS) entry which is preliminary data.</text>
</comment>
<dbReference type="Proteomes" id="UP000887159">
    <property type="component" value="Unassembled WGS sequence"/>
</dbReference>
<reference evidence="1" key="1">
    <citation type="submission" date="2020-08" db="EMBL/GenBank/DDBJ databases">
        <title>Multicomponent nature underlies the extraordinary mechanical properties of spider dragline silk.</title>
        <authorList>
            <person name="Kono N."/>
            <person name="Nakamura H."/>
            <person name="Mori M."/>
            <person name="Yoshida Y."/>
            <person name="Ohtoshi R."/>
            <person name="Malay A.D."/>
            <person name="Moran D.A.P."/>
            <person name="Tomita M."/>
            <person name="Numata K."/>
            <person name="Arakawa K."/>
        </authorList>
    </citation>
    <scope>NUCLEOTIDE SEQUENCE</scope>
</reference>
<evidence type="ECO:0000313" key="1">
    <source>
        <dbReference type="EMBL" id="GFY13779.1"/>
    </source>
</evidence>
<gene>
    <name evidence="1" type="ORF">TNCV_4961481</name>
</gene>
<keyword evidence="2" id="KW-1185">Reference proteome</keyword>